<dbReference type="PANTHER" id="PTHR36498">
    <property type="entry name" value="TATA-BINDING PROTEIN-ASSOCIATED FACTOR 172"/>
    <property type="match status" value="1"/>
</dbReference>
<evidence type="ECO:0000313" key="1">
    <source>
        <dbReference type="EMBL" id="RAL64989.1"/>
    </source>
</evidence>
<comment type="caution">
    <text evidence="1">The sequence shown here is derived from an EMBL/GenBank/DDBJ whole genome shotgun (WGS) entry which is preliminary data.</text>
</comment>
<dbReference type="InterPro" id="IPR044972">
    <property type="entry name" value="Mot1"/>
</dbReference>
<dbReference type="PANTHER" id="PTHR36498:SF1">
    <property type="entry name" value="TATA-BINDING PROTEIN-ASSOCIATED FACTOR 172"/>
    <property type="match status" value="1"/>
</dbReference>
<name>A0A395J2V6_9HELO</name>
<dbReference type="GO" id="GO:0016887">
    <property type="term" value="F:ATP hydrolysis activity"/>
    <property type="evidence" value="ECO:0007669"/>
    <property type="project" value="InterPro"/>
</dbReference>
<gene>
    <name evidence="1" type="ORF">DID88_001579</name>
</gene>
<sequence>MASRLLETGSTPLIRNTAAQQLADVQKAHPEELFNLLTRVVPYLRHKTWDTRTAASKPWLGLLTMQQSMTRMVSTSQRKMWRRKEESGIKKEEVVEPVPLAEGQLSLDTLDIVSILKYGKELVRGEIEVMIGLSLL</sequence>
<evidence type="ECO:0000313" key="2">
    <source>
        <dbReference type="Proteomes" id="UP000249056"/>
    </source>
</evidence>
<organism evidence="1 2">
    <name type="scientific">Monilinia fructigena</name>
    <dbReference type="NCBI Taxonomy" id="38457"/>
    <lineage>
        <taxon>Eukaryota</taxon>
        <taxon>Fungi</taxon>
        <taxon>Dikarya</taxon>
        <taxon>Ascomycota</taxon>
        <taxon>Pezizomycotina</taxon>
        <taxon>Leotiomycetes</taxon>
        <taxon>Helotiales</taxon>
        <taxon>Sclerotiniaceae</taxon>
        <taxon>Monilinia</taxon>
    </lineage>
</organism>
<dbReference type="EMBL" id="QKRW01000012">
    <property type="protein sequence ID" value="RAL64989.1"/>
    <property type="molecule type" value="Genomic_DNA"/>
</dbReference>
<dbReference type="Proteomes" id="UP000249056">
    <property type="component" value="Unassembled WGS sequence"/>
</dbReference>
<reference evidence="1 2" key="1">
    <citation type="submission" date="2018-06" db="EMBL/GenBank/DDBJ databases">
        <title>Genome Sequence of the Brown Rot Fungal Pathogen Monilinia fructigena.</title>
        <authorList>
            <person name="Landi L."/>
            <person name="De Miccolis Angelini R.M."/>
            <person name="Pollastro S."/>
            <person name="Abate D."/>
            <person name="Faretra F."/>
            <person name="Romanazzi G."/>
        </authorList>
    </citation>
    <scope>NUCLEOTIDE SEQUENCE [LARGE SCALE GENOMIC DNA]</scope>
    <source>
        <strain evidence="1 2">Mfrg269</strain>
    </source>
</reference>
<accession>A0A395J2V6</accession>
<dbReference type="AlphaFoldDB" id="A0A395J2V6"/>
<keyword evidence="2" id="KW-1185">Reference proteome</keyword>
<protein>
    <submittedName>
        <fullName evidence="1">Uncharacterized protein</fullName>
    </submittedName>
</protein>
<dbReference type="GO" id="GO:0003677">
    <property type="term" value="F:DNA binding"/>
    <property type="evidence" value="ECO:0007669"/>
    <property type="project" value="InterPro"/>
</dbReference>
<dbReference type="OrthoDB" id="10252227at2759"/>
<proteinExistence type="predicted"/>
<dbReference type="GO" id="GO:0017025">
    <property type="term" value="F:TBP-class protein binding"/>
    <property type="evidence" value="ECO:0007669"/>
    <property type="project" value="InterPro"/>
</dbReference>